<dbReference type="EMBL" id="CP080096">
    <property type="protein sequence ID" value="QYD72067.1"/>
    <property type="molecule type" value="Genomic_DNA"/>
</dbReference>
<protein>
    <submittedName>
        <fullName evidence="1">Histidine phosphatase family protein</fullName>
    </submittedName>
</protein>
<dbReference type="InterPro" id="IPR029033">
    <property type="entry name" value="His_PPase_superfam"/>
</dbReference>
<evidence type="ECO:0000313" key="2">
    <source>
        <dbReference type="Proteomes" id="UP000826462"/>
    </source>
</evidence>
<sequence>MQTRLWLISHASTAAQRSATFADANEPLDARGLAEANAYAQRARFAFDGAREVRALTSPAACARDTAQALGLNATVAAGLADTDYGDWRRARVADIVVQAPQALDAWLRDPAAAPPRGESFEAVVARVGAWLDALANDDLADLTVIAITHAAVLRAALIHVLHAPAAAFTQIEIAPLATIELRYSKRGWAWWPDARANLQP</sequence>
<name>A0ABX8UUT8_9BURK</name>
<dbReference type="SMART" id="SM00855">
    <property type="entry name" value="PGAM"/>
    <property type="match status" value="1"/>
</dbReference>
<reference evidence="1 2" key="1">
    <citation type="submission" date="2021-07" db="EMBL/GenBank/DDBJ databases">
        <title>Paraburkholderia edwinii protects Aspergillus sp. from phenazines by acting as a toxin sponge.</title>
        <authorList>
            <person name="Dahlstrom K.M."/>
            <person name="Newman D.K."/>
        </authorList>
    </citation>
    <scope>NUCLEOTIDE SEQUENCE [LARGE SCALE GENOMIC DNA]</scope>
    <source>
        <strain evidence="1 2">Pe01</strain>
    </source>
</reference>
<dbReference type="InterPro" id="IPR013078">
    <property type="entry name" value="His_Pase_superF_clade-1"/>
</dbReference>
<dbReference type="Pfam" id="PF00300">
    <property type="entry name" value="His_Phos_1"/>
    <property type="match status" value="1"/>
</dbReference>
<dbReference type="Proteomes" id="UP000826462">
    <property type="component" value="Chromosome 2"/>
</dbReference>
<organism evidence="1 2">
    <name type="scientific">Paraburkholderia edwinii</name>
    <dbReference type="NCBI Taxonomy" id="2861782"/>
    <lineage>
        <taxon>Bacteria</taxon>
        <taxon>Pseudomonadati</taxon>
        <taxon>Pseudomonadota</taxon>
        <taxon>Betaproteobacteria</taxon>
        <taxon>Burkholderiales</taxon>
        <taxon>Burkholderiaceae</taxon>
        <taxon>Paraburkholderia</taxon>
    </lineage>
</organism>
<keyword evidence="2" id="KW-1185">Reference proteome</keyword>
<dbReference type="SUPFAM" id="SSF53254">
    <property type="entry name" value="Phosphoglycerate mutase-like"/>
    <property type="match status" value="1"/>
</dbReference>
<evidence type="ECO:0000313" key="1">
    <source>
        <dbReference type="EMBL" id="QYD72067.1"/>
    </source>
</evidence>
<dbReference type="CDD" id="cd07067">
    <property type="entry name" value="HP_PGM_like"/>
    <property type="match status" value="1"/>
</dbReference>
<accession>A0ABX8UUT8</accession>
<dbReference type="Gene3D" id="3.40.50.1240">
    <property type="entry name" value="Phosphoglycerate mutase-like"/>
    <property type="match status" value="1"/>
</dbReference>
<gene>
    <name evidence="1" type="ORF">KZJ38_34515</name>
</gene>
<proteinExistence type="predicted"/>
<dbReference type="RefSeq" id="WP_219801495.1">
    <property type="nucleotide sequence ID" value="NZ_CP080096.1"/>
</dbReference>